<reference evidence="13 14" key="1">
    <citation type="submission" date="2022-08" db="EMBL/GenBank/DDBJ databases">
        <title>Paenibacillus endoradicis sp. nov., Paenibacillus radicibacter sp. nov and Paenibacillus pararadicis sp. nov., three cold-adapted plant growth-promoting bacteria isolated from root of Larix gmelinii in Great Khingan.</title>
        <authorList>
            <person name="Xue H."/>
        </authorList>
    </citation>
    <scope>NUCLEOTIDE SEQUENCE [LARGE SCALE GENOMIC DNA]</scope>
    <source>
        <strain evidence="13 14">N5-1-1-5</strain>
    </source>
</reference>
<name>A0ABT1YPU5_9BACL</name>
<dbReference type="Pfam" id="PF04234">
    <property type="entry name" value="CopC"/>
    <property type="match status" value="2"/>
</dbReference>
<feature type="signal peptide" evidence="10">
    <location>
        <begin position="1"/>
        <end position="29"/>
    </location>
</feature>
<evidence type="ECO:0000256" key="5">
    <source>
        <dbReference type="ARBA" id="ARBA00022729"/>
    </source>
</evidence>
<evidence type="ECO:0000256" key="1">
    <source>
        <dbReference type="ARBA" id="ARBA00004651"/>
    </source>
</evidence>
<feature type="transmembrane region" description="Helical" evidence="9">
    <location>
        <begin position="354"/>
        <end position="373"/>
    </location>
</feature>
<feature type="transmembrane region" description="Helical" evidence="9">
    <location>
        <begin position="262"/>
        <end position="282"/>
    </location>
</feature>
<evidence type="ECO:0000256" key="10">
    <source>
        <dbReference type="SAM" id="SignalP"/>
    </source>
</evidence>
<evidence type="ECO:0000259" key="11">
    <source>
        <dbReference type="Pfam" id="PF04234"/>
    </source>
</evidence>
<keyword evidence="6 9" id="KW-1133">Transmembrane helix</keyword>
<evidence type="ECO:0000256" key="4">
    <source>
        <dbReference type="ARBA" id="ARBA00022723"/>
    </source>
</evidence>
<accession>A0ABT1YPU5</accession>
<evidence type="ECO:0000256" key="8">
    <source>
        <dbReference type="ARBA" id="ARBA00023136"/>
    </source>
</evidence>
<evidence type="ECO:0000256" key="2">
    <source>
        <dbReference type="ARBA" id="ARBA00022475"/>
    </source>
</evidence>
<keyword evidence="3 9" id="KW-0812">Transmembrane</keyword>
<feature type="chain" id="PRO_5046153348" evidence="10">
    <location>
        <begin position="30"/>
        <end position="631"/>
    </location>
</feature>
<keyword evidence="8 9" id="KW-0472">Membrane</keyword>
<organism evidence="13 14">
    <name type="scientific">Paenibacillus radicis</name>
    <name type="common">ex Xue et al. 2023</name>
    <dbReference type="NCBI Taxonomy" id="2972489"/>
    <lineage>
        <taxon>Bacteria</taxon>
        <taxon>Bacillati</taxon>
        <taxon>Bacillota</taxon>
        <taxon>Bacilli</taxon>
        <taxon>Bacillales</taxon>
        <taxon>Paenibacillaceae</taxon>
        <taxon>Paenibacillus</taxon>
    </lineage>
</organism>
<keyword evidence="7" id="KW-0186">Copper</keyword>
<dbReference type="SUPFAM" id="SSF81296">
    <property type="entry name" value="E set domains"/>
    <property type="match status" value="2"/>
</dbReference>
<dbReference type="InterPro" id="IPR014756">
    <property type="entry name" value="Ig_E-set"/>
</dbReference>
<feature type="domain" description="CopC" evidence="11">
    <location>
        <begin position="30"/>
        <end position="126"/>
    </location>
</feature>
<keyword evidence="2" id="KW-1003">Cell membrane</keyword>
<feature type="transmembrane region" description="Helical" evidence="9">
    <location>
        <begin position="294"/>
        <end position="313"/>
    </location>
</feature>
<dbReference type="PANTHER" id="PTHR34820">
    <property type="entry name" value="INNER MEMBRANE PROTEIN YEBZ"/>
    <property type="match status" value="1"/>
</dbReference>
<evidence type="ECO:0000313" key="13">
    <source>
        <dbReference type="EMBL" id="MCR8635211.1"/>
    </source>
</evidence>
<dbReference type="EMBL" id="JANQBD010000025">
    <property type="protein sequence ID" value="MCR8635211.1"/>
    <property type="molecule type" value="Genomic_DNA"/>
</dbReference>
<gene>
    <name evidence="13" type="ORF">NV381_28830</name>
</gene>
<dbReference type="PANTHER" id="PTHR34820:SF4">
    <property type="entry name" value="INNER MEMBRANE PROTEIN YEBZ"/>
    <property type="match status" value="1"/>
</dbReference>
<feature type="transmembrane region" description="Helical" evidence="9">
    <location>
        <begin position="500"/>
        <end position="516"/>
    </location>
</feature>
<feature type="transmembrane region" description="Helical" evidence="9">
    <location>
        <begin position="459"/>
        <end position="479"/>
    </location>
</feature>
<dbReference type="Proteomes" id="UP001300012">
    <property type="component" value="Unassembled WGS sequence"/>
</dbReference>
<keyword evidence="4" id="KW-0479">Metal-binding</keyword>
<feature type="transmembrane region" description="Helical" evidence="9">
    <location>
        <begin position="325"/>
        <end position="347"/>
    </location>
</feature>
<dbReference type="Gene3D" id="2.60.40.1220">
    <property type="match status" value="2"/>
</dbReference>
<protein>
    <submittedName>
        <fullName evidence="13">Copper resistance protein CopC</fullName>
    </submittedName>
</protein>
<dbReference type="InterPro" id="IPR014755">
    <property type="entry name" value="Cu-Rt/internalin_Ig-like"/>
</dbReference>
<dbReference type="InterPro" id="IPR032694">
    <property type="entry name" value="CopC/D"/>
</dbReference>
<dbReference type="RefSeq" id="WP_258216754.1">
    <property type="nucleotide sequence ID" value="NZ_JANQBD010000025.1"/>
</dbReference>
<evidence type="ECO:0000256" key="3">
    <source>
        <dbReference type="ARBA" id="ARBA00022692"/>
    </source>
</evidence>
<evidence type="ECO:0000256" key="7">
    <source>
        <dbReference type="ARBA" id="ARBA00023008"/>
    </source>
</evidence>
<evidence type="ECO:0000256" key="6">
    <source>
        <dbReference type="ARBA" id="ARBA00022989"/>
    </source>
</evidence>
<feature type="transmembrane region" description="Helical" evidence="9">
    <location>
        <begin position="426"/>
        <end position="447"/>
    </location>
</feature>
<keyword evidence="14" id="KW-1185">Reference proteome</keyword>
<sequence>MRNKAWIILLTLLAAVLSLQILPNAPVSAHSDMEKVYPKAAETLDQSPSTIEVWFGDLVEVYKGSIVVTSDKNVQIPVAAPRLDPKDNRHIIADIEKELPSGTYTVTVNVISIDSHPIKGTFQFVVKRTQPTEEEIFQNLKLVRTAPMDGEIVPLSPDQLELWFTESVSISAFGIFNDRGESVPTKNPVQDPANPKHYTAQLNKPLEPGTYSAHWYAGVGGHKEKNGVYYFAIQQYSSIKGTNVIPSQSIMADFGLLQVGHWLSFFGILLLAGGSFFILCIAKKLGNQERWHRFTFFLYGISVIGVSLQVASHRWEYPNVPFDEFVWLSFVWVPVLQLLAVTLGFWFLRGYLQLGMFGLAIMLWGFSGHSTSLVYGGNVEIGMDILHLLAVAVWLAGLIALPILMPKEETAATEWLGTVGRLYSKWALASIVIITLTGIWMSVSYVPSFTWESLWASNWGKMLLMKIILLIEIVIIGYLQRKLLSRIAVTSIQFLRNIRIEFFIGCMILIAVAILIDSSPREAAQGVFPDKNTVNGITATVNVTPLKSGANDIVIQFDNETELQSVKATLSMPPNERKENYAFFMGKGQYKLTGNLLHSAGTTYLDIEAVKVNGERIIIPFSIKVPGVMSE</sequence>
<feature type="domain" description="Copper resistance protein D" evidence="12">
    <location>
        <begin position="420"/>
        <end position="515"/>
    </location>
</feature>
<dbReference type="InterPro" id="IPR007348">
    <property type="entry name" value="CopC_dom"/>
</dbReference>
<dbReference type="Pfam" id="PF05425">
    <property type="entry name" value="CopD"/>
    <property type="match status" value="1"/>
</dbReference>
<feature type="domain" description="CopC" evidence="11">
    <location>
        <begin position="141"/>
        <end position="218"/>
    </location>
</feature>
<keyword evidence="5 10" id="KW-0732">Signal</keyword>
<evidence type="ECO:0000259" key="12">
    <source>
        <dbReference type="Pfam" id="PF05425"/>
    </source>
</evidence>
<feature type="transmembrane region" description="Helical" evidence="9">
    <location>
        <begin position="385"/>
        <end position="405"/>
    </location>
</feature>
<proteinExistence type="predicted"/>
<comment type="subcellular location">
    <subcellularLocation>
        <location evidence="1">Cell membrane</location>
        <topology evidence="1">Multi-pass membrane protein</topology>
    </subcellularLocation>
</comment>
<evidence type="ECO:0000256" key="9">
    <source>
        <dbReference type="SAM" id="Phobius"/>
    </source>
</evidence>
<comment type="caution">
    <text evidence="13">The sequence shown here is derived from an EMBL/GenBank/DDBJ whole genome shotgun (WGS) entry which is preliminary data.</text>
</comment>
<dbReference type="InterPro" id="IPR008457">
    <property type="entry name" value="Cu-R_CopD_dom"/>
</dbReference>
<evidence type="ECO:0000313" key="14">
    <source>
        <dbReference type="Proteomes" id="UP001300012"/>
    </source>
</evidence>